<gene>
    <name evidence="5" type="ORF">BDN71DRAFT_1428797</name>
</gene>
<sequence length="706" mass="77582">MSDAPAANVPVNGAPPVAQEKIEEAPGFKVFVGNLAYVTTDEGLKAFFAPVQSEILSAHVILRGHRSAGYGFVALSSAEAVQKAAELLNKTELDGREVVVEVAKPSDEKDKERKEKKAKRRPGRRGAKAVPGEVTEAEANGEATKTDAPTTEGETEGVAKPKKKKKSARKPKFPKAEGDVSEPPAPDAEGATQAAPKKAGRVRKPRVSRPEGEDPAGEPSKTMLFVANLGFSVDDAALTALFSEAGINVVTARIVRRRYGKPRKSKGYGFVDVGSEEEQQKAIQALDGKEVTGRAIAVKVAVNTPHSESEVRSGAVDSVTLYIVSLVPNAMLFTVILITPVISDLLTLSMSDEEDDYFSDKFLAAAALTSSAPKTYSSLRKQSQLRSQLKNEQGRTKSRRQRELESREQGLSQSLFERAKDEQEAGVSSGNKALSIMMKMGFKPGQALGQTDDHDTGKSPQTPDEGDETAADDVAPSVPKHKAEPLPINEWQGKKGIGLVTLKRLRSPTLSQDRVSKMAKMAEESNRHKDFRERAKQQYNEKRAEGRLGPAQHTCIMLDEKKGVSFNVLWLNPNDPSSFPEGLLEALTLHTTYDPRVISRGNDTSIESMLRQQMRADSLSAVTEDNTDARRKDVGPERKYSRDILEEAAQYLRLQAQRLFQAHDRLQLVLSYLREQYFYCFWCGTQYPDVEEMEESCPGVDEELHD</sequence>
<protein>
    <submittedName>
        <fullName evidence="5">RNA-binding domain-containing protein</fullName>
    </submittedName>
</protein>
<evidence type="ECO:0000256" key="1">
    <source>
        <dbReference type="ARBA" id="ARBA00022884"/>
    </source>
</evidence>
<dbReference type="Pfam" id="PF13821">
    <property type="entry name" value="DUF4187"/>
    <property type="match status" value="1"/>
</dbReference>
<evidence type="ECO:0000256" key="2">
    <source>
        <dbReference type="PROSITE-ProRule" id="PRU00176"/>
    </source>
</evidence>
<evidence type="ECO:0000256" key="3">
    <source>
        <dbReference type="SAM" id="MobiDB-lite"/>
    </source>
</evidence>
<dbReference type="SMART" id="SM00360">
    <property type="entry name" value="RRM"/>
    <property type="match status" value="2"/>
</dbReference>
<dbReference type="Gene3D" id="3.30.70.330">
    <property type="match status" value="2"/>
</dbReference>
<dbReference type="PROSITE" id="PS50102">
    <property type="entry name" value="RRM"/>
    <property type="match status" value="2"/>
</dbReference>
<dbReference type="PANTHER" id="PTHR48025">
    <property type="entry name" value="OS02G0815200 PROTEIN"/>
    <property type="match status" value="1"/>
</dbReference>
<feature type="compositionally biased region" description="Basic residues" evidence="3">
    <location>
        <begin position="160"/>
        <end position="173"/>
    </location>
</feature>
<feature type="domain" description="RRM" evidence="4">
    <location>
        <begin position="222"/>
        <end position="303"/>
    </location>
</feature>
<name>A0A9P6A211_PLEER</name>
<evidence type="ECO:0000313" key="6">
    <source>
        <dbReference type="Proteomes" id="UP000807025"/>
    </source>
</evidence>
<dbReference type="InterPro" id="IPR025239">
    <property type="entry name" value="DUF4187"/>
</dbReference>
<organism evidence="5 6">
    <name type="scientific">Pleurotus eryngii</name>
    <name type="common">Boletus of the steppes</name>
    <dbReference type="NCBI Taxonomy" id="5323"/>
    <lineage>
        <taxon>Eukaryota</taxon>
        <taxon>Fungi</taxon>
        <taxon>Dikarya</taxon>
        <taxon>Basidiomycota</taxon>
        <taxon>Agaricomycotina</taxon>
        <taxon>Agaricomycetes</taxon>
        <taxon>Agaricomycetidae</taxon>
        <taxon>Agaricales</taxon>
        <taxon>Pleurotineae</taxon>
        <taxon>Pleurotaceae</taxon>
        <taxon>Pleurotus</taxon>
    </lineage>
</organism>
<dbReference type="InterPro" id="IPR000504">
    <property type="entry name" value="RRM_dom"/>
</dbReference>
<dbReference type="SUPFAM" id="SSF54928">
    <property type="entry name" value="RNA-binding domain, RBD"/>
    <property type="match status" value="2"/>
</dbReference>
<evidence type="ECO:0000313" key="5">
    <source>
        <dbReference type="EMBL" id="KAF9498515.1"/>
    </source>
</evidence>
<dbReference type="InterPro" id="IPR035979">
    <property type="entry name" value="RBD_domain_sf"/>
</dbReference>
<feature type="region of interest" description="Disordered" evidence="3">
    <location>
        <begin position="617"/>
        <end position="637"/>
    </location>
</feature>
<evidence type="ECO:0000259" key="4">
    <source>
        <dbReference type="PROSITE" id="PS50102"/>
    </source>
</evidence>
<reference evidence="5" key="1">
    <citation type="submission" date="2020-11" db="EMBL/GenBank/DDBJ databases">
        <authorList>
            <consortium name="DOE Joint Genome Institute"/>
            <person name="Ahrendt S."/>
            <person name="Riley R."/>
            <person name="Andreopoulos W."/>
            <person name="Labutti K."/>
            <person name="Pangilinan J."/>
            <person name="Ruiz-Duenas F.J."/>
            <person name="Barrasa J.M."/>
            <person name="Sanchez-Garcia M."/>
            <person name="Camarero S."/>
            <person name="Miyauchi S."/>
            <person name="Serrano A."/>
            <person name="Linde D."/>
            <person name="Babiker R."/>
            <person name="Drula E."/>
            <person name="Ayuso-Fernandez I."/>
            <person name="Pacheco R."/>
            <person name="Padilla G."/>
            <person name="Ferreira P."/>
            <person name="Barriuso J."/>
            <person name="Kellner H."/>
            <person name="Castanera R."/>
            <person name="Alfaro M."/>
            <person name="Ramirez L."/>
            <person name="Pisabarro A.G."/>
            <person name="Kuo A."/>
            <person name="Tritt A."/>
            <person name="Lipzen A."/>
            <person name="He G."/>
            <person name="Yan M."/>
            <person name="Ng V."/>
            <person name="Cullen D."/>
            <person name="Martin F."/>
            <person name="Rosso M.-N."/>
            <person name="Henrissat B."/>
            <person name="Hibbett D."/>
            <person name="Martinez A.T."/>
            <person name="Grigoriev I.V."/>
        </authorList>
    </citation>
    <scope>NUCLEOTIDE SEQUENCE</scope>
    <source>
        <strain evidence="5">ATCC 90797</strain>
    </source>
</reference>
<dbReference type="Pfam" id="PF00076">
    <property type="entry name" value="RRM_1"/>
    <property type="match status" value="2"/>
</dbReference>
<dbReference type="OrthoDB" id="786951at2759"/>
<accession>A0A9P6A211</accession>
<dbReference type="Proteomes" id="UP000807025">
    <property type="component" value="Unassembled WGS sequence"/>
</dbReference>
<feature type="region of interest" description="Disordered" evidence="3">
    <location>
        <begin position="101"/>
        <end position="220"/>
    </location>
</feature>
<feature type="region of interest" description="Disordered" evidence="3">
    <location>
        <begin position="375"/>
        <end position="429"/>
    </location>
</feature>
<feature type="compositionally biased region" description="Basic and acidic residues" evidence="3">
    <location>
        <begin position="101"/>
        <end position="115"/>
    </location>
</feature>
<keyword evidence="1 2" id="KW-0694">RNA-binding</keyword>
<feature type="compositionally biased region" description="Basic residues" evidence="3">
    <location>
        <begin position="116"/>
        <end position="127"/>
    </location>
</feature>
<dbReference type="GO" id="GO:0005634">
    <property type="term" value="C:nucleus"/>
    <property type="evidence" value="ECO:0007669"/>
    <property type="project" value="TreeGrafter"/>
</dbReference>
<feature type="compositionally biased region" description="Basic and acidic residues" evidence="3">
    <location>
        <begin position="627"/>
        <end position="637"/>
    </location>
</feature>
<feature type="domain" description="RRM" evidence="4">
    <location>
        <begin position="28"/>
        <end position="105"/>
    </location>
</feature>
<proteinExistence type="predicted"/>
<dbReference type="PANTHER" id="PTHR48025:SF1">
    <property type="entry name" value="RRM DOMAIN-CONTAINING PROTEIN"/>
    <property type="match status" value="1"/>
</dbReference>
<keyword evidence="6" id="KW-1185">Reference proteome</keyword>
<dbReference type="GO" id="GO:0003729">
    <property type="term" value="F:mRNA binding"/>
    <property type="evidence" value="ECO:0007669"/>
    <property type="project" value="TreeGrafter"/>
</dbReference>
<feature type="compositionally biased region" description="Basic residues" evidence="3">
    <location>
        <begin position="198"/>
        <end position="207"/>
    </location>
</feature>
<dbReference type="InterPro" id="IPR050502">
    <property type="entry name" value="Euk_RNA-bind_prot"/>
</dbReference>
<dbReference type="AlphaFoldDB" id="A0A9P6A211"/>
<feature type="compositionally biased region" description="Low complexity" evidence="3">
    <location>
        <begin position="377"/>
        <end position="390"/>
    </location>
</feature>
<dbReference type="InterPro" id="IPR012677">
    <property type="entry name" value="Nucleotide-bd_a/b_plait_sf"/>
</dbReference>
<dbReference type="SMART" id="SM01173">
    <property type="entry name" value="DUF4187"/>
    <property type="match status" value="1"/>
</dbReference>
<feature type="region of interest" description="Disordered" evidence="3">
    <location>
        <begin position="444"/>
        <end position="484"/>
    </location>
</feature>
<dbReference type="EMBL" id="MU154537">
    <property type="protein sequence ID" value="KAF9498515.1"/>
    <property type="molecule type" value="Genomic_DNA"/>
</dbReference>
<comment type="caution">
    <text evidence="5">The sequence shown here is derived from an EMBL/GenBank/DDBJ whole genome shotgun (WGS) entry which is preliminary data.</text>
</comment>